<proteinExistence type="predicted"/>
<protein>
    <submittedName>
        <fullName evidence="2">Glycosyltransferase</fullName>
    </submittedName>
</protein>
<dbReference type="InterPro" id="IPR001296">
    <property type="entry name" value="Glyco_trans_1"/>
</dbReference>
<gene>
    <name evidence="2" type="ORF">GON04_08495</name>
</gene>
<dbReference type="RefSeq" id="WP_157397485.1">
    <property type="nucleotide sequence ID" value="NZ_WSEL01000003.1"/>
</dbReference>
<accession>A0A6N8IRM0</accession>
<dbReference type="PANTHER" id="PTHR12526:SF631">
    <property type="entry name" value="BLL6306 PROTEIN"/>
    <property type="match status" value="1"/>
</dbReference>
<reference evidence="2 3" key="1">
    <citation type="submission" date="2019-12" db="EMBL/GenBank/DDBJ databases">
        <authorList>
            <person name="Huq M.A."/>
        </authorList>
    </citation>
    <scope>NUCLEOTIDE SEQUENCE [LARGE SCALE GENOMIC DNA]</scope>
    <source>
        <strain evidence="2 3">MAH-25</strain>
    </source>
</reference>
<comment type="caution">
    <text evidence="2">The sequence shown here is derived from an EMBL/GenBank/DDBJ whole genome shotgun (WGS) entry which is preliminary data.</text>
</comment>
<dbReference type="EMBL" id="WSEL01000003">
    <property type="protein sequence ID" value="MVQ29484.1"/>
    <property type="molecule type" value="Genomic_DNA"/>
</dbReference>
<dbReference type="AlphaFoldDB" id="A0A6N8IRM0"/>
<organism evidence="2 3">
    <name type="scientific">Ramlibacter pinisoli</name>
    <dbReference type="NCBI Taxonomy" id="2682844"/>
    <lineage>
        <taxon>Bacteria</taxon>
        <taxon>Pseudomonadati</taxon>
        <taxon>Pseudomonadota</taxon>
        <taxon>Betaproteobacteria</taxon>
        <taxon>Burkholderiales</taxon>
        <taxon>Comamonadaceae</taxon>
        <taxon>Ramlibacter</taxon>
    </lineage>
</organism>
<evidence type="ECO:0000313" key="2">
    <source>
        <dbReference type="EMBL" id="MVQ29484.1"/>
    </source>
</evidence>
<dbReference type="SUPFAM" id="SSF53756">
    <property type="entry name" value="UDP-Glycosyltransferase/glycogen phosphorylase"/>
    <property type="match status" value="1"/>
</dbReference>
<keyword evidence="2" id="KW-0808">Transferase</keyword>
<dbReference type="Pfam" id="PF00534">
    <property type="entry name" value="Glycos_transf_1"/>
    <property type="match status" value="1"/>
</dbReference>
<dbReference type="Proteomes" id="UP000469385">
    <property type="component" value="Unassembled WGS sequence"/>
</dbReference>
<dbReference type="CDD" id="cd03801">
    <property type="entry name" value="GT4_PimA-like"/>
    <property type="match status" value="1"/>
</dbReference>
<dbReference type="PANTHER" id="PTHR12526">
    <property type="entry name" value="GLYCOSYLTRANSFERASE"/>
    <property type="match status" value="1"/>
</dbReference>
<evidence type="ECO:0000259" key="1">
    <source>
        <dbReference type="Pfam" id="PF00534"/>
    </source>
</evidence>
<keyword evidence="3" id="KW-1185">Reference proteome</keyword>
<name>A0A6N8IRM0_9BURK</name>
<dbReference type="Gene3D" id="3.40.50.2000">
    <property type="entry name" value="Glycogen Phosphorylase B"/>
    <property type="match status" value="2"/>
</dbReference>
<feature type="domain" description="Glycosyl transferase family 1" evidence="1">
    <location>
        <begin position="218"/>
        <end position="370"/>
    </location>
</feature>
<sequence length="406" mass="42725">MTRPAGVPAVLSTTPLETAGGGFPAPAAPLPHEASRVDGRYIYIAGPCTPMGGGMFKVAEYLVQAQPQDTPGGPVLRLLETRGGGSALWSPFWLARAVAALARGRLSGRLAGVHVNVAERLSLVRKGVVLGACRVLGLRSVLHLHAAQLAQNYAGLPAPGKALVRWLFSLPASCVVLGQAAADFVTRELRVPPEKVEIVINGVPEPLAVRRTVPAVSPHVVFLGNLSERKGVPELLQALTQPALVGVPLRLSLAGGGHVEHYSNLAQQLGVADRVTFHGWAGREQVSRLLADADVMVLPSHDEGLPLAILEALAHGVAVLCTPVGEIPNVLANGRDARFVAPGDPASIARGLAQLLADRDMRERLGRNGRALYEAQFSVQRFGMAIAHVHQREFGLSAPPARADGS</sequence>
<evidence type="ECO:0000313" key="3">
    <source>
        <dbReference type="Proteomes" id="UP000469385"/>
    </source>
</evidence>
<dbReference type="GO" id="GO:0016757">
    <property type="term" value="F:glycosyltransferase activity"/>
    <property type="evidence" value="ECO:0007669"/>
    <property type="project" value="InterPro"/>
</dbReference>